<feature type="region of interest" description="Disordered" evidence="1">
    <location>
        <begin position="19"/>
        <end position="53"/>
    </location>
</feature>
<dbReference type="PANTHER" id="PTHR11697:SF230">
    <property type="entry name" value="ZINC FINGER, MYM DOMAIN CONTAINING 1"/>
    <property type="match status" value="1"/>
</dbReference>
<dbReference type="Pfam" id="PF14291">
    <property type="entry name" value="DUF4371"/>
    <property type="match status" value="1"/>
</dbReference>
<dbReference type="SMART" id="SM00597">
    <property type="entry name" value="ZnF_TTF"/>
    <property type="match status" value="1"/>
</dbReference>
<dbReference type="Pfam" id="PF05699">
    <property type="entry name" value="Dimer_Tnp_hAT"/>
    <property type="match status" value="1"/>
</dbReference>
<feature type="compositionally biased region" description="Polar residues" evidence="1">
    <location>
        <begin position="24"/>
        <end position="53"/>
    </location>
</feature>
<evidence type="ECO:0000259" key="2">
    <source>
        <dbReference type="SMART" id="SM00597"/>
    </source>
</evidence>
<accession>A0ABM3QIT1</accession>
<sequence length="812" mass="93199">MKRKTIDSYFTKAKPPFEFDIGNSDPSETTEPNINVNPQISTQIPDEEPTNSSTMQSMINVGNKTLMRDPALRKPIDSYPSKEQEDIVNAYIHYGPYRFPLSGYPPSGLINHPRRFQHTWFKKFNWLEYSPTSDAAYCFPCFLYLKDPLGKSGSDAFTVQGFKNWKKVGGKECSFSTHMGKDTNSAYGYSSLCWENAKKTGTHIDKALEKPNPQLIENNLLRIKTSIEIVRWLTFQNCAFRGHDESSKSKNQGNFLEMLKLLAYYNKDVHDVVMGNAPQNAKYTSPAIQKEILQVFADKVQKTIREEIGDSKFCIIVDESRDISKREQMAIVIRFVDRNGFLLERFFELVHVKDTTSKTLKEEISIVLSNHELSIQNLRGQGYDGASNMRGELNGLQALFMRDCPYAYYVHCLAHQLQLALIAAAREVGEVHDFFKDLIFIVNTVSSSTKRQLEHLIEIEEVETGKGLNQIGTLQRPGDTRWSSHFKSICSLLRMFDATRSVLEKIAIDSQQSYAQGGDAKSALKKLLSFDFVFILQLMEDIMGFTDGLCRALQHKSQDILNAMHLVVGTKSLIQKLRDDGWELLLQKVHSFCNKHGTEIIDMQVSYAEIIRSRRNKDTITVEHHYRVNVFSATIDQQLQELNSRFSEQTTELLTLSASLSPIDGYKHFDVENICRLAEKYYPQDFLENEISHLKYQLELFYCDVPKHPDMKNLSTITALCRSLVENRKSDVYPLVDRLIRLILTLPVSTATSERAFSAMKIVKTSLRNKMEDDFLSDYLLVYIEKEIAGKFEIKSIIDDFYCMKPRRTRVK</sequence>
<proteinExistence type="predicted"/>
<dbReference type="InterPro" id="IPR008906">
    <property type="entry name" value="HATC_C_dom"/>
</dbReference>
<dbReference type="InterPro" id="IPR055298">
    <property type="entry name" value="AtLOH3-like"/>
</dbReference>
<evidence type="ECO:0000256" key="1">
    <source>
        <dbReference type="SAM" id="MobiDB-lite"/>
    </source>
</evidence>
<reference evidence="4" key="2">
    <citation type="submission" date="2025-08" db="UniProtKB">
        <authorList>
            <consortium name="RefSeq"/>
        </authorList>
    </citation>
    <scope>IDENTIFICATION</scope>
    <source>
        <tissue evidence="4">Leaf</tissue>
    </source>
</reference>
<gene>
    <name evidence="4" type="primary">LOC110793205</name>
</gene>
<reference evidence="3" key="1">
    <citation type="journal article" date="2021" name="Nat. Commun.">
        <title>Genomic analyses provide insights into spinach domestication and the genetic basis of agronomic traits.</title>
        <authorList>
            <person name="Cai X."/>
            <person name="Sun X."/>
            <person name="Xu C."/>
            <person name="Sun H."/>
            <person name="Wang X."/>
            <person name="Ge C."/>
            <person name="Zhang Z."/>
            <person name="Wang Q."/>
            <person name="Fei Z."/>
            <person name="Jiao C."/>
            <person name="Wang Q."/>
        </authorList>
    </citation>
    <scope>NUCLEOTIDE SEQUENCE [LARGE SCALE GENOMIC DNA]</scope>
    <source>
        <strain evidence="3">cv. Varoflay</strain>
    </source>
</reference>
<name>A0ABM3QIT1_SPIOL</name>
<evidence type="ECO:0000313" key="4">
    <source>
        <dbReference type="RefSeq" id="XP_056683264.1"/>
    </source>
</evidence>
<dbReference type="Proteomes" id="UP000813463">
    <property type="component" value="Chromosome 4"/>
</dbReference>
<dbReference type="PANTHER" id="PTHR11697">
    <property type="entry name" value="GENERAL TRANSCRIPTION FACTOR 2-RELATED ZINC FINGER PROTEIN"/>
    <property type="match status" value="1"/>
</dbReference>
<keyword evidence="3" id="KW-1185">Reference proteome</keyword>
<dbReference type="GeneID" id="110793205"/>
<evidence type="ECO:0000313" key="3">
    <source>
        <dbReference type="Proteomes" id="UP000813463"/>
    </source>
</evidence>
<dbReference type="InterPro" id="IPR006580">
    <property type="entry name" value="Znf_TTF"/>
</dbReference>
<protein>
    <recommendedName>
        <fullName evidence="2">TTF-type domain-containing protein</fullName>
    </recommendedName>
</protein>
<dbReference type="RefSeq" id="XP_056683264.1">
    <property type="nucleotide sequence ID" value="XM_056827286.1"/>
</dbReference>
<feature type="domain" description="TTF-type" evidence="2">
    <location>
        <begin position="112"/>
        <end position="210"/>
    </location>
</feature>
<dbReference type="InterPro" id="IPR012337">
    <property type="entry name" value="RNaseH-like_sf"/>
</dbReference>
<organism evidence="3 4">
    <name type="scientific">Spinacia oleracea</name>
    <name type="common">Spinach</name>
    <dbReference type="NCBI Taxonomy" id="3562"/>
    <lineage>
        <taxon>Eukaryota</taxon>
        <taxon>Viridiplantae</taxon>
        <taxon>Streptophyta</taxon>
        <taxon>Embryophyta</taxon>
        <taxon>Tracheophyta</taxon>
        <taxon>Spermatophyta</taxon>
        <taxon>Magnoliopsida</taxon>
        <taxon>eudicotyledons</taxon>
        <taxon>Gunneridae</taxon>
        <taxon>Pentapetalae</taxon>
        <taxon>Caryophyllales</taxon>
        <taxon>Chenopodiaceae</taxon>
        <taxon>Chenopodioideae</taxon>
        <taxon>Anserineae</taxon>
        <taxon>Spinacia</taxon>
    </lineage>
</organism>
<dbReference type="SUPFAM" id="SSF53098">
    <property type="entry name" value="Ribonuclease H-like"/>
    <property type="match status" value="1"/>
</dbReference>
<dbReference type="InterPro" id="IPR025398">
    <property type="entry name" value="DUF4371"/>
</dbReference>